<dbReference type="AlphaFoldDB" id="M0LVJ3"/>
<sequence>MILDVPRSTLRTGDSPFLFATGRTTPLECDGRRCRVRMTSPIAISVSDRFRDAAAEWGDDRLMDVEDALEVKAEQALLEIEHLVAGETDVTFEVDIDGGTIRHEPSDDLAAFLERQADAHGVDPADVLEMHVDLFARAFLEDGGTGSESTPDDPRPGR</sequence>
<dbReference type="Proteomes" id="UP000186547">
    <property type="component" value="Chromosome"/>
</dbReference>
<gene>
    <name evidence="2" type="ORF">C445_03123</name>
    <name evidence="1" type="ORF">CHINAEXTREME_00155</name>
</gene>
<proteinExistence type="predicted"/>
<evidence type="ECO:0000313" key="2">
    <source>
        <dbReference type="EMBL" id="EMA36389.1"/>
    </source>
</evidence>
<evidence type="ECO:0000313" key="4">
    <source>
        <dbReference type="Proteomes" id="UP000186547"/>
    </source>
</evidence>
<evidence type="ECO:0000313" key="3">
    <source>
        <dbReference type="Proteomes" id="UP000011555"/>
    </source>
</evidence>
<reference evidence="2 3" key="2">
    <citation type="journal article" date="2014" name="PLoS Genet.">
        <title>Phylogenetically driven sequencing of extremely halophilic archaea reveals strategies for static and dynamic osmo-response.</title>
        <authorList>
            <person name="Becker E.A."/>
            <person name="Seitzer P.M."/>
            <person name="Tritt A."/>
            <person name="Larsen D."/>
            <person name="Krusor M."/>
            <person name="Yao A.I."/>
            <person name="Wu D."/>
            <person name="Madern D."/>
            <person name="Eisen J.A."/>
            <person name="Darling A.E."/>
            <person name="Facciotti M.T."/>
        </authorList>
    </citation>
    <scope>NUCLEOTIDE SEQUENCE [LARGE SCALE GENOMIC DNA]</scope>
    <source>
        <strain evidence="2 3">AJ5</strain>
    </source>
</reference>
<evidence type="ECO:0000313" key="1">
    <source>
        <dbReference type="EMBL" id="APW99970.1"/>
    </source>
</evidence>
<dbReference type="KEGG" id="hlc:CHINAEXTREME00155"/>
<accession>M0LVJ3</accession>
<dbReference type="Proteomes" id="UP000011555">
    <property type="component" value="Unassembled WGS sequence"/>
</dbReference>
<dbReference type="STRING" id="358396.CHINAEXTREME_00155"/>
<reference evidence="1" key="3">
    <citation type="submission" date="2017-01" db="EMBL/GenBank/DDBJ databases">
        <authorList>
            <person name="Mah S.A."/>
            <person name="Swanson W.J."/>
            <person name="Moy G.W."/>
            <person name="Vacquier V.D."/>
        </authorList>
    </citation>
    <scope>NUCLEOTIDE SEQUENCE</scope>
    <source>
        <strain evidence="1">AJ5</strain>
    </source>
</reference>
<dbReference type="PATRIC" id="fig|358396.7.peg.635"/>
<reference evidence="1 4" key="1">
    <citation type="journal article" date="2011" name="J. Bacteriol.">
        <title>Genome sequence of Halobiforma lacisalsi AJ5, an extremely halophilic archaeon which harbors a bop gene.</title>
        <authorList>
            <person name="Jiang X."/>
            <person name="Wang S."/>
            <person name="Cheng H."/>
            <person name="Huo Y."/>
            <person name="Zhang X."/>
            <person name="Zhu X."/>
            <person name="Han X."/>
            <person name="Ni P."/>
            <person name="Wu M."/>
        </authorList>
    </citation>
    <scope>NUCLEOTIDE SEQUENCE [LARGE SCALE GENOMIC DNA]</scope>
    <source>
        <strain evidence="1 4">AJ5</strain>
    </source>
</reference>
<keyword evidence="3" id="KW-1185">Reference proteome</keyword>
<organism evidence="2 3">
    <name type="scientific">Natronobacterium lacisalsi AJ5</name>
    <dbReference type="NCBI Taxonomy" id="358396"/>
    <lineage>
        <taxon>Archaea</taxon>
        <taxon>Methanobacteriati</taxon>
        <taxon>Methanobacteriota</taxon>
        <taxon>Stenosarchaea group</taxon>
        <taxon>Halobacteria</taxon>
        <taxon>Halobacteriales</taxon>
        <taxon>Natrialbaceae</taxon>
        <taxon>Natronobacterium</taxon>
    </lineage>
</organism>
<name>M0LVJ3_NATLA</name>
<dbReference type="EMBL" id="CP019285">
    <property type="protein sequence ID" value="APW99970.1"/>
    <property type="molecule type" value="Genomic_DNA"/>
</dbReference>
<protein>
    <submittedName>
        <fullName evidence="2">Uncharacterized protein</fullName>
    </submittedName>
</protein>
<dbReference type="EMBL" id="AOLZ01000019">
    <property type="protein sequence ID" value="EMA36389.1"/>
    <property type="molecule type" value="Genomic_DNA"/>
</dbReference>
<dbReference type="eggNOG" id="arCOG10143">
    <property type="taxonomic scope" value="Archaea"/>
</dbReference>